<dbReference type="InterPro" id="IPR009057">
    <property type="entry name" value="Homeodomain-like_sf"/>
</dbReference>
<evidence type="ECO:0000256" key="2">
    <source>
        <dbReference type="ARBA" id="ARBA00023125"/>
    </source>
</evidence>
<dbReference type="Proteomes" id="UP001448207">
    <property type="component" value="Unassembled WGS sequence"/>
</dbReference>
<keyword evidence="4 5" id="KW-0539">Nucleus</keyword>
<dbReference type="PANTHER" id="PTHR24324:SF5">
    <property type="entry name" value="HEMATOPOIETICALLY-EXPRESSED HOMEOBOX PROTEIN HHEX"/>
    <property type="match status" value="1"/>
</dbReference>
<name>A0ABR3B9Y5_PHYBL</name>
<dbReference type="CDD" id="cd00086">
    <property type="entry name" value="homeodomain"/>
    <property type="match status" value="1"/>
</dbReference>
<feature type="DNA-binding region" description="Homeobox" evidence="5">
    <location>
        <begin position="33"/>
        <end position="92"/>
    </location>
</feature>
<accession>A0ABR3B9Y5</accession>
<comment type="caution">
    <text evidence="9">The sequence shown here is derived from an EMBL/GenBank/DDBJ whole genome shotgun (WGS) entry which is preliminary data.</text>
</comment>
<gene>
    <name evidence="9" type="ORF">J3Q64DRAFT_1721513</name>
</gene>
<dbReference type="Gene3D" id="1.10.10.60">
    <property type="entry name" value="Homeodomain-like"/>
    <property type="match status" value="1"/>
</dbReference>
<dbReference type="EMBL" id="JBCLYO010000002">
    <property type="protein sequence ID" value="KAL0092786.1"/>
    <property type="molecule type" value="Genomic_DNA"/>
</dbReference>
<feature type="region of interest" description="Disordered" evidence="7">
    <location>
        <begin position="170"/>
        <end position="194"/>
    </location>
</feature>
<reference evidence="9 10" key="1">
    <citation type="submission" date="2024-04" db="EMBL/GenBank/DDBJ databases">
        <title>Symmetric and asymmetric DNA N6-adenine methylation regulates different biological responses in Mucorales.</title>
        <authorList>
            <consortium name="Lawrence Berkeley National Laboratory"/>
            <person name="Lax C."/>
            <person name="Mondo S.J."/>
            <person name="Osorio-Concepcion M."/>
            <person name="Muszewska A."/>
            <person name="Corrochano-Luque M."/>
            <person name="Gutierrez G."/>
            <person name="Riley R."/>
            <person name="Lipzen A."/>
            <person name="Guo J."/>
            <person name="Hundley H."/>
            <person name="Amirebrahimi M."/>
            <person name="Ng V."/>
            <person name="Lorenzo-Gutierrez D."/>
            <person name="Binder U."/>
            <person name="Yang J."/>
            <person name="Song Y."/>
            <person name="Canovas D."/>
            <person name="Navarro E."/>
            <person name="Freitag M."/>
            <person name="Gabaldon T."/>
            <person name="Grigoriev I.V."/>
            <person name="Corrochano L.M."/>
            <person name="Nicolas F.E."/>
            <person name="Garre V."/>
        </authorList>
    </citation>
    <scope>NUCLEOTIDE SEQUENCE [LARGE SCALE GENOMIC DNA]</scope>
    <source>
        <strain evidence="9 10">L51</strain>
    </source>
</reference>
<comment type="subcellular location">
    <subcellularLocation>
        <location evidence="1 5 6">Nucleus</location>
    </subcellularLocation>
</comment>
<evidence type="ECO:0000256" key="7">
    <source>
        <dbReference type="SAM" id="MobiDB-lite"/>
    </source>
</evidence>
<feature type="compositionally biased region" description="Basic and acidic residues" evidence="7">
    <location>
        <begin position="10"/>
        <end position="19"/>
    </location>
</feature>
<evidence type="ECO:0000256" key="4">
    <source>
        <dbReference type="ARBA" id="ARBA00023242"/>
    </source>
</evidence>
<evidence type="ECO:0000313" key="9">
    <source>
        <dbReference type="EMBL" id="KAL0092786.1"/>
    </source>
</evidence>
<feature type="domain" description="Homeobox" evidence="8">
    <location>
        <begin position="31"/>
        <end position="91"/>
    </location>
</feature>
<organism evidence="9 10">
    <name type="scientific">Phycomyces blakesleeanus</name>
    <dbReference type="NCBI Taxonomy" id="4837"/>
    <lineage>
        <taxon>Eukaryota</taxon>
        <taxon>Fungi</taxon>
        <taxon>Fungi incertae sedis</taxon>
        <taxon>Mucoromycota</taxon>
        <taxon>Mucoromycotina</taxon>
        <taxon>Mucoromycetes</taxon>
        <taxon>Mucorales</taxon>
        <taxon>Phycomycetaceae</taxon>
        <taxon>Phycomyces</taxon>
    </lineage>
</organism>
<dbReference type="Pfam" id="PF00046">
    <property type="entry name" value="Homeodomain"/>
    <property type="match status" value="1"/>
</dbReference>
<proteinExistence type="predicted"/>
<keyword evidence="10" id="KW-1185">Reference proteome</keyword>
<dbReference type="SMART" id="SM00389">
    <property type="entry name" value="HOX"/>
    <property type="match status" value="1"/>
</dbReference>
<dbReference type="InterPro" id="IPR051000">
    <property type="entry name" value="Homeobox_DNA-bind_prot"/>
</dbReference>
<dbReference type="SUPFAM" id="SSF46689">
    <property type="entry name" value="Homeodomain-like"/>
    <property type="match status" value="1"/>
</dbReference>
<dbReference type="PROSITE" id="PS50071">
    <property type="entry name" value="HOMEOBOX_2"/>
    <property type="match status" value="1"/>
</dbReference>
<evidence type="ECO:0000256" key="3">
    <source>
        <dbReference type="ARBA" id="ARBA00023155"/>
    </source>
</evidence>
<dbReference type="InterPro" id="IPR001356">
    <property type="entry name" value="HD"/>
</dbReference>
<evidence type="ECO:0000313" key="10">
    <source>
        <dbReference type="Proteomes" id="UP001448207"/>
    </source>
</evidence>
<keyword evidence="2 5" id="KW-0238">DNA-binding</keyword>
<evidence type="ECO:0000256" key="5">
    <source>
        <dbReference type="PROSITE-ProRule" id="PRU00108"/>
    </source>
</evidence>
<protein>
    <submittedName>
        <fullName evidence="9">Homeodomain-like DNA binding domain-containing transcription factor</fullName>
    </submittedName>
</protein>
<evidence type="ECO:0000256" key="1">
    <source>
        <dbReference type="ARBA" id="ARBA00004123"/>
    </source>
</evidence>
<evidence type="ECO:0000256" key="6">
    <source>
        <dbReference type="RuleBase" id="RU000682"/>
    </source>
</evidence>
<keyword evidence="3 5" id="KW-0371">Homeobox</keyword>
<dbReference type="PANTHER" id="PTHR24324">
    <property type="entry name" value="HOMEOBOX PROTEIN HHEX"/>
    <property type="match status" value="1"/>
</dbReference>
<feature type="region of interest" description="Disordered" evidence="7">
    <location>
        <begin position="1"/>
        <end position="38"/>
    </location>
</feature>
<evidence type="ECO:0000259" key="8">
    <source>
        <dbReference type="PROSITE" id="PS50071"/>
    </source>
</evidence>
<sequence length="194" mass="22694">MMNSPPDNCLEFKDDEAKKRQSLRIKSHEAPLAKPKRKRISPDQFRVLSDLFEKTDTPNYELRERMAGRLNMTNREVQVWFQNRRAKATRAKILDSPRRIKHRPDPLLVYPYSKPVFYAKPITPDEDEPERLSPCNTSCSSLSSIATPTFNMSPIDLLATAAEYVQRCDDEKRQAQEAAQQRRSEESRSWRPWL</sequence>